<gene>
    <name evidence="2" type="ORF">CYCCA115_LOCUS13381</name>
</gene>
<proteinExistence type="predicted"/>
<dbReference type="AlphaFoldDB" id="A0AAD2FSX0"/>
<evidence type="ECO:0000313" key="3">
    <source>
        <dbReference type="Proteomes" id="UP001295423"/>
    </source>
</evidence>
<evidence type="ECO:0000313" key="2">
    <source>
        <dbReference type="EMBL" id="CAJ1952080.1"/>
    </source>
</evidence>
<evidence type="ECO:0000256" key="1">
    <source>
        <dbReference type="SAM" id="MobiDB-lite"/>
    </source>
</evidence>
<reference evidence="2" key="1">
    <citation type="submission" date="2023-08" db="EMBL/GenBank/DDBJ databases">
        <authorList>
            <person name="Audoor S."/>
            <person name="Bilcke G."/>
        </authorList>
    </citation>
    <scope>NUCLEOTIDE SEQUENCE</scope>
</reference>
<dbReference type="EMBL" id="CAKOGP040001797">
    <property type="protein sequence ID" value="CAJ1952080.1"/>
    <property type="molecule type" value="Genomic_DNA"/>
</dbReference>
<keyword evidence="3" id="KW-1185">Reference proteome</keyword>
<organism evidence="2 3">
    <name type="scientific">Cylindrotheca closterium</name>
    <dbReference type="NCBI Taxonomy" id="2856"/>
    <lineage>
        <taxon>Eukaryota</taxon>
        <taxon>Sar</taxon>
        <taxon>Stramenopiles</taxon>
        <taxon>Ochrophyta</taxon>
        <taxon>Bacillariophyta</taxon>
        <taxon>Bacillariophyceae</taxon>
        <taxon>Bacillariophycidae</taxon>
        <taxon>Bacillariales</taxon>
        <taxon>Bacillariaceae</taxon>
        <taxon>Cylindrotheca</taxon>
    </lineage>
</organism>
<accession>A0AAD2FSX0</accession>
<protein>
    <submittedName>
        <fullName evidence="2">Uncharacterized protein</fullName>
    </submittedName>
</protein>
<sequence length="343" mass="38893">MDLENGEQQCVMSYKLAVVPATKRPPPTPQQEAKQHKFTFYGVKYRSINNHNVIYSIQKANTHKHLALIDRGANGGIARDDARIIIAIIRQQAYIGKGQSILSNGQMEHFKIVVDDKPTKVGGQQRLTTPDGFVLPLDISNGLPYLRMRPPTDLELSNPDIPHFVLTSNTDWDPSVLDHLINNMEKWANSVLNCDPEDEERLFDLVGVLKNNKAVTSFKDSRLDEITDFFENFNCVLPTDGLYEQHHRAFDNLTWFNCNMTDLFGFDAAPEDSPIPECFEVYEALKPPSILFSPGQSVNNDIESAPFSSFKDLILNSDKLTRKTPHGELDRRPPPYSDCPREY</sequence>
<feature type="region of interest" description="Disordered" evidence="1">
    <location>
        <begin position="322"/>
        <end position="343"/>
    </location>
</feature>
<comment type="caution">
    <text evidence="2">The sequence shown here is derived from an EMBL/GenBank/DDBJ whole genome shotgun (WGS) entry which is preliminary data.</text>
</comment>
<dbReference type="Proteomes" id="UP001295423">
    <property type="component" value="Unassembled WGS sequence"/>
</dbReference>
<name>A0AAD2FSX0_9STRA</name>